<evidence type="ECO:0000313" key="12">
    <source>
        <dbReference type="Proteomes" id="UP001283361"/>
    </source>
</evidence>
<evidence type="ECO:0000256" key="5">
    <source>
        <dbReference type="ARBA" id="ARBA00022801"/>
    </source>
</evidence>
<dbReference type="EC" id="3.1.3.48" evidence="2"/>
<dbReference type="InterPro" id="IPR000387">
    <property type="entry name" value="Tyr_Pase_dom"/>
</dbReference>
<dbReference type="SMART" id="SM00194">
    <property type="entry name" value="PTPc"/>
    <property type="match status" value="1"/>
</dbReference>
<evidence type="ECO:0000313" key="11">
    <source>
        <dbReference type="EMBL" id="KAK3756133.1"/>
    </source>
</evidence>
<feature type="compositionally biased region" description="Low complexity" evidence="8">
    <location>
        <begin position="439"/>
        <end position="453"/>
    </location>
</feature>
<dbReference type="InterPro" id="IPR016130">
    <property type="entry name" value="Tyr_Pase_AS"/>
</dbReference>
<dbReference type="InterPro" id="IPR003595">
    <property type="entry name" value="Tyr_Pase_cat"/>
</dbReference>
<evidence type="ECO:0000256" key="3">
    <source>
        <dbReference type="ARBA" id="ARBA00022490"/>
    </source>
</evidence>
<comment type="subcellular location">
    <subcellularLocation>
        <location evidence="1">Cytoplasm</location>
    </subcellularLocation>
</comment>
<dbReference type="FunFam" id="3.90.190.10:FF:000045">
    <property type="entry name" value="Tyrosine-protein phosphatase non-receptor type 12"/>
    <property type="match status" value="1"/>
</dbReference>
<keyword evidence="6" id="KW-0904">Protein phosphatase</keyword>
<feature type="compositionally biased region" description="Low complexity" evidence="8">
    <location>
        <begin position="671"/>
        <end position="682"/>
    </location>
</feature>
<feature type="domain" description="Tyrosine specific protein phosphatases" evidence="10">
    <location>
        <begin position="226"/>
        <end position="300"/>
    </location>
</feature>
<evidence type="ECO:0000256" key="8">
    <source>
        <dbReference type="SAM" id="MobiDB-lite"/>
    </source>
</evidence>
<dbReference type="Proteomes" id="UP001283361">
    <property type="component" value="Unassembled WGS sequence"/>
</dbReference>
<dbReference type="Pfam" id="PF00102">
    <property type="entry name" value="Y_phosphatase"/>
    <property type="match status" value="1"/>
</dbReference>
<dbReference type="SMART" id="SM00404">
    <property type="entry name" value="PTPc_motif"/>
    <property type="match status" value="1"/>
</dbReference>
<sequence length="725" mass="78945">MIAELDLDLDHVYKMSRDTKKCIKDFVQHVDSLEAENDPEGNGFNREYRLIHEVQVRNRRENMFQMTAGKADNNLKKNRYKDILPYDEHRVLLSVKEGEENSDYINASRMMGVKGTGGYIASQGPLASTVDDFWRMIWECNVEIVFMACKIVELGKIKCKQYWNDVDKSDSFGEIEVFTEAEEEIGSDFIHRKFRVTRNGEERNVIQFHYRGWPDHGIPDDPAHIRDLISIVRQTRKNDQAPLLVHCSAGCGRTGAIVAIDFVWTLLEHGRFDETFSLYDLICSFREQRMSMVQTADQYALVNKVLRTLCEEWLDKMASHTYVNVELKSTSDTGDNGKTGNYENRVIMESSNGPKMSTEPSQGNLSGHSPNLPPPSYMAPQPPSGTGPSSSNYQNVVLLPDRTPVSKGTQPDDDSNKSDKVTASNGNKQETRHMTVIQLGSGAASTSTSKSTGSLGGPNQVINLVRGGSTKSTSSTSPGTSLGATPPTSPAAPVIPDWQRRQQEFDDSPIYATVNKGGRKLSPAPTSSNSKNSPPAAGGTPATRTNVSKGNSSAETQPRMLADSSGYSLVEFHDGGVSAGSGNASRLDSSSNTTYSLAQRVPLSSDPYSLAQRVPLSRDPYSLAKDVPLEKDPYSLAELVPSNSDTYSLAKLVHSNSDTYSLAAQVTNGSAANSSSSRALHSTGGAGSVNSGRKVLNGPGDAGFGERLPRVKGPVPPPQSWKTAK</sequence>
<feature type="compositionally biased region" description="Pro residues" evidence="8">
    <location>
        <begin position="371"/>
        <end position="385"/>
    </location>
</feature>
<dbReference type="GO" id="GO:0005634">
    <property type="term" value="C:nucleus"/>
    <property type="evidence" value="ECO:0007669"/>
    <property type="project" value="TreeGrafter"/>
</dbReference>
<keyword evidence="4" id="KW-0597">Phosphoprotein</keyword>
<feature type="compositionally biased region" description="Low complexity" evidence="8">
    <location>
        <begin position="467"/>
        <end position="486"/>
    </location>
</feature>
<accession>A0AAE1D4F6</accession>
<dbReference type="PROSITE" id="PS00383">
    <property type="entry name" value="TYR_PHOSPHATASE_1"/>
    <property type="match status" value="1"/>
</dbReference>
<dbReference type="PROSITE" id="PS50055">
    <property type="entry name" value="TYR_PHOSPHATASE_PTP"/>
    <property type="match status" value="1"/>
</dbReference>
<dbReference type="PANTHER" id="PTHR45983">
    <property type="entry name" value="TYROSINE PHOSPHATSE N18, PUTATIVE-RELATED"/>
    <property type="match status" value="1"/>
</dbReference>
<feature type="domain" description="Tyrosine-protein phosphatase" evidence="9">
    <location>
        <begin position="44"/>
        <end position="309"/>
    </location>
</feature>
<dbReference type="PROSITE" id="PS50056">
    <property type="entry name" value="TYR_PHOSPHATASE_2"/>
    <property type="match status" value="1"/>
</dbReference>
<gene>
    <name evidence="11" type="ORF">RRG08_038152</name>
</gene>
<comment type="similarity">
    <text evidence="7">Belongs to the protein-tyrosine phosphatase family. Non-receptor class 4 subfamily.</text>
</comment>
<evidence type="ECO:0000256" key="6">
    <source>
        <dbReference type="ARBA" id="ARBA00022912"/>
    </source>
</evidence>
<dbReference type="GO" id="GO:0005737">
    <property type="term" value="C:cytoplasm"/>
    <property type="evidence" value="ECO:0007669"/>
    <property type="project" value="UniProtKB-SubCell"/>
</dbReference>
<dbReference type="InterPro" id="IPR029021">
    <property type="entry name" value="Prot-tyrosine_phosphatase-like"/>
</dbReference>
<keyword evidence="3" id="KW-0963">Cytoplasm</keyword>
<dbReference type="AlphaFoldDB" id="A0AAE1D4F6"/>
<feature type="compositionally biased region" description="Polar residues" evidence="8">
    <location>
        <begin position="542"/>
        <end position="556"/>
    </location>
</feature>
<protein>
    <recommendedName>
        <fullName evidence="2">protein-tyrosine-phosphatase</fullName>
        <ecNumber evidence="2">3.1.3.48</ecNumber>
    </recommendedName>
</protein>
<evidence type="ECO:0000259" key="9">
    <source>
        <dbReference type="PROSITE" id="PS50055"/>
    </source>
</evidence>
<dbReference type="PRINTS" id="PR00700">
    <property type="entry name" value="PRTYPHPHTASE"/>
</dbReference>
<evidence type="ECO:0000256" key="4">
    <source>
        <dbReference type="ARBA" id="ARBA00022553"/>
    </source>
</evidence>
<dbReference type="InterPro" id="IPR047170">
    <property type="entry name" value="PTN12/18/22"/>
</dbReference>
<evidence type="ECO:0000259" key="10">
    <source>
        <dbReference type="PROSITE" id="PS50056"/>
    </source>
</evidence>
<dbReference type="GO" id="GO:0004726">
    <property type="term" value="F:non-membrane spanning protein tyrosine phosphatase activity"/>
    <property type="evidence" value="ECO:0007669"/>
    <property type="project" value="InterPro"/>
</dbReference>
<dbReference type="EMBL" id="JAWDGP010005553">
    <property type="protein sequence ID" value="KAK3756133.1"/>
    <property type="molecule type" value="Genomic_DNA"/>
</dbReference>
<evidence type="ECO:0000256" key="7">
    <source>
        <dbReference type="ARBA" id="ARBA00034734"/>
    </source>
</evidence>
<name>A0AAE1D4F6_9GAST</name>
<evidence type="ECO:0000256" key="2">
    <source>
        <dbReference type="ARBA" id="ARBA00013064"/>
    </source>
</evidence>
<feature type="region of interest" description="Disordered" evidence="8">
    <location>
        <begin position="350"/>
        <end position="561"/>
    </location>
</feature>
<feature type="region of interest" description="Disordered" evidence="8">
    <location>
        <begin position="671"/>
        <end position="725"/>
    </location>
</feature>
<keyword evidence="5" id="KW-0378">Hydrolase</keyword>
<dbReference type="InterPro" id="IPR000242">
    <property type="entry name" value="PTP_cat"/>
</dbReference>
<keyword evidence="12" id="KW-1185">Reference proteome</keyword>
<dbReference type="SUPFAM" id="SSF52799">
    <property type="entry name" value="(Phosphotyrosine protein) phosphatases II"/>
    <property type="match status" value="1"/>
</dbReference>
<dbReference type="Gene3D" id="3.90.190.10">
    <property type="entry name" value="Protein tyrosine phosphatase superfamily"/>
    <property type="match status" value="1"/>
</dbReference>
<organism evidence="11 12">
    <name type="scientific">Elysia crispata</name>
    <name type="common">lettuce slug</name>
    <dbReference type="NCBI Taxonomy" id="231223"/>
    <lineage>
        <taxon>Eukaryota</taxon>
        <taxon>Metazoa</taxon>
        <taxon>Spiralia</taxon>
        <taxon>Lophotrochozoa</taxon>
        <taxon>Mollusca</taxon>
        <taxon>Gastropoda</taxon>
        <taxon>Heterobranchia</taxon>
        <taxon>Euthyneura</taxon>
        <taxon>Panpulmonata</taxon>
        <taxon>Sacoglossa</taxon>
        <taxon>Placobranchoidea</taxon>
        <taxon>Plakobranchidae</taxon>
        <taxon>Elysia</taxon>
    </lineage>
</organism>
<proteinExistence type="inferred from homology"/>
<comment type="caution">
    <text evidence="11">The sequence shown here is derived from an EMBL/GenBank/DDBJ whole genome shotgun (WGS) entry which is preliminary data.</text>
</comment>
<evidence type="ECO:0000256" key="1">
    <source>
        <dbReference type="ARBA" id="ARBA00004496"/>
    </source>
</evidence>
<reference evidence="11" key="1">
    <citation type="journal article" date="2023" name="G3 (Bethesda)">
        <title>A reference genome for the long-term kleptoplast-retaining sea slug Elysia crispata morphotype clarki.</title>
        <authorList>
            <person name="Eastman K.E."/>
            <person name="Pendleton A.L."/>
            <person name="Shaikh M.A."/>
            <person name="Suttiyut T."/>
            <person name="Ogas R."/>
            <person name="Tomko P."/>
            <person name="Gavelis G."/>
            <person name="Widhalm J.R."/>
            <person name="Wisecaver J.H."/>
        </authorList>
    </citation>
    <scope>NUCLEOTIDE SEQUENCE</scope>
    <source>
        <strain evidence="11">ECLA1</strain>
    </source>
</reference>
<feature type="compositionally biased region" description="Polar residues" evidence="8">
    <location>
        <begin position="350"/>
        <end position="369"/>
    </location>
</feature>
<feature type="compositionally biased region" description="Polar residues" evidence="8">
    <location>
        <begin position="524"/>
        <end position="533"/>
    </location>
</feature>
<dbReference type="PANTHER" id="PTHR45983:SF2">
    <property type="entry name" value="PROTEIN-TYROSINE-PHOSPHATASE"/>
    <property type="match status" value="1"/>
</dbReference>